<accession>A0ABY7ELD9</accession>
<feature type="domain" description="EGF-like" evidence="3">
    <location>
        <begin position="87"/>
        <end position="132"/>
    </location>
</feature>
<keyword evidence="1" id="KW-0245">EGF-like domain</keyword>
<sequence length="258" mass="28432">SGSIVCDYEVVCKGDVNLTILKTTTASVADPRNPLNFTFCKNCTATVNNTVLDQALTTAQNMRTSSACLNCKMGERCNVLKTFVRCYNPCKTTANGGCLNGGVCYFDGQENSTKCRCPSDEGRFVYSGEHCEIAVENLSLSSTYIAAIAGGTGGALIVVLRSPTKGGLRMSSDMYPRKREDTLTVEGKEHTSITDSRGNEVYMYQPDPNEIRRQPSSPVSSSERDYSRPRTASVYDYIDTESRYEIQRPILRLNVNRI</sequence>
<evidence type="ECO:0000256" key="1">
    <source>
        <dbReference type="PROSITE-ProRule" id="PRU00076"/>
    </source>
</evidence>
<proteinExistence type="predicted"/>
<organism evidence="4 5">
    <name type="scientific">Mya arenaria</name>
    <name type="common">Soft-shell clam</name>
    <dbReference type="NCBI Taxonomy" id="6604"/>
    <lineage>
        <taxon>Eukaryota</taxon>
        <taxon>Metazoa</taxon>
        <taxon>Spiralia</taxon>
        <taxon>Lophotrochozoa</taxon>
        <taxon>Mollusca</taxon>
        <taxon>Bivalvia</taxon>
        <taxon>Autobranchia</taxon>
        <taxon>Heteroconchia</taxon>
        <taxon>Euheterodonta</taxon>
        <taxon>Imparidentia</taxon>
        <taxon>Neoheterodontei</taxon>
        <taxon>Myida</taxon>
        <taxon>Myoidea</taxon>
        <taxon>Myidae</taxon>
        <taxon>Mya</taxon>
    </lineage>
</organism>
<dbReference type="EMBL" id="CP111018">
    <property type="protein sequence ID" value="WAR09561.1"/>
    <property type="molecule type" value="Genomic_DNA"/>
</dbReference>
<dbReference type="Proteomes" id="UP001164746">
    <property type="component" value="Chromosome 7"/>
</dbReference>
<evidence type="ECO:0000313" key="5">
    <source>
        <dbReference type="Proteomes" id="UP001164746"/>
    </source>
</evidence>
<dbReference type="PROSITE" id="PS50026">
    <property type="entry name" value="EGF_3"/>
    <property type="match status" value="1"/>
</dbReference>
<feature type="disulfide bond" evidence="1">
    <location>
        <begin position="98"/>
        <end position="115"/>
    </location>
</feature>
<dbReference type="SUPFAM" id="SSF57196">
    <property type="entry name" value="EGF/Laminin"/>
    <property type="match status" value="1"/>
</dbReference>
<protein>
    <recommendedName>
        <fullName evidence="3">EGF-like domain-containing protein</fullName>
    </recommendedName>
</protein>
<feature type="region of interest" description="Disordered" evidence="2">
    <location>
        <begin position="181"/>
        <end position="229"/>
    </location>
</feature>
<reference evidence="4" key="1">
    <citation type="submission" date="2022-11" db="EMBL/GenBank/DDBJ databases">
        <title>Centuries of genome instability and evolution in soft-shell clam transmissible cancer (bioRxiv).</title>
        <authorList>
            <person name="Hart S.F.M."/>
            <person name="Yonemitsu M.A."/>
            <person name="Giersch R.M."/>
            <person name="Beal B.F."/>
            <person name="Arriagada G."/>
            <person name="Davis B.W."/>
            <person name="Ostrander E.A."/>
            <person name="Goff S.P."/>
            <person name="Metzger M.J."/>
        </authorList>
    </citation>
    <scope>NUCLEOTIDE SEQUENCE</scope>
    <source>
        <strain evidence="4">MELC-2E11</strain>
        <tissue evidence="4">Siphon/mantle</tissue>
    </source>
</reference>
<dbReference type="InterPro" id="IPR000742">
    <property type="entry name" value="EGF"/>
</dbReference>
<name>A0ABY7ELD9_MYAAR</name>
<feature type="non-terminal residue" evidence="4">
    <location>
        <position position="1"/>
    </location>
</feature>
<keyword evidence="1" id="KW-1015">Disulfide bond</keyword>
<evidence type="ECO:0000256" key="2">
    <source>
        <dbReference type="SAM" id="MobiDB-lite"/>
    </source>
</evidence>
<evidence type="ECO:0000313" key="4">
    <source>
        <dbReference type="EMBL" id="WAR09561.1"/>
    </source>
</evidence>
<gene>
    <name evidence="4" type="ORF">MAR_034637</name>
</gene>
<comment type="caution">
    <text evidence="1">Lacks conserved residue(s) required for the propagation of feature annotation.</text>
</comment>
<keyword evidence="5" id="KW-1185">Reference proteome</keyword>
<evidence type="ECO:0000259" key="3">
    <source>
        <dbReference type="PROSITE" id="PS50026"/>
    </source>
</evidence>
<dbReference type="Gene3D" id="2.10.25.10">
    <property type="entry name" value="Laminin"/>
    <property type="match status" value="1"/>
</dbReference>
<feature type="compositionally biased region" description="Basic and acidic residues" evidence="2">
    <location>
        <begin position="181"/>
        <end position="192"/>
    </location>
</feature>